<dbReference type="PANTHER" id="PTHR30386">
    <property type="entry name" value="MEMBRANE FUSION SUBUNIT OF EMRAB-TOLC MULTIDRUG EFFLUX PUMP"/>
    <property type="match status" value="1"/>
</dbReference>
<reference evidence="8 10" key="1">
    <citation type="submission" date="2014-07" db="EMBL/GenBank/DDBJ databases">
        <title>Genome of Flavobacterium hydatis DSM 2063.</title>
        <authorList>
            <person name="Pipes S.E."/>
            <person name="Stropko S.J."/>
            <person name="Newman J.D."/>
        </authorList>
    </citation>
    <scope>NUCLEOTIDE SEQUENCE [LARGE SCALE GENOMIC DNA]</scope>
    <source>
        <strain evidence="8 10">DSM 2063</strain>
    </source>
</reference>
<evidence type="ECO:0000256" key="1">
    <source>
        <dbReference type="ARBA" id="ARBA00004167"/>
    </source>
</evidence>
<feature type="transmembrane region" description="Helical" evidence="6">
    <location>
        <begin position="12"/>
        <end position="31"/>
    </location>
</feature>
<evidence type="ECO:0000256" key="4">
    <source>
        <dbReference type="ARBA" id="ARBA00023136"/>
    </source>
</evidence>
<dbReference type="Pfam" id="PF26002">
    <property type="entry name" value="Beta-barrel_AprE"/>
    <property type="match status" value="1"/>
</dbReference>
<dbReference type="EMBL" id="JPRM01000036">
    <property type="protein sequence ID" value="KFF11169.1"/>
    <property type="molecule type" value="Genomic_DNA"/>
</dbReference>
<evidence type="ECO:0000313" key="11">
    <source>
        <dbReference type="Proteomes" id="UP000198424"/>
    </source>
</evidence>
<feature type="coiled-coil region" evidence="5">
    <location>
        <begin position="170"/>
        <end position="197"/>
    </location>
</feature>
<dbReference type="Gene3D" id="2.40.30.170">
    <property type="match status" value="1"/>
</dbReference>
<evidence type="ECO:0000259" key="7">
    <source>
        <dbReference type="Pfam" id="PF26002"/>
    </source>
</evidence>
<keyword evidence="3 6" id="KW-1133">Transmembrane helix</keyword>
<comment type="caution">
    <text evidence="8">The sequence shown here is derived from an EMBL/GenBank/DDBJ whole genome shotgun (WGS) entry which is preliminary data.</text>
</comment>
<evidence type="ECO:0000256" key="2">
    <source>
        <dbReference type="ARBA" id="ARBA00022692"/>
    </source>
</evidence>
<protein>
    <submittedName>
        <fullName evidence="9">HlyD family secretion protein</fullName>
    </submittedName>
</protein>
<name>A0A086A3A5_FLAHY</name>
<dbReference type="PANTHER" id="PTHR30386:SF26">
    <property type="entry name" value="TRANSPORT PROTEIN COMB"/>
    <property type="match status" value="1"/>
</dbReference>
<evidence type="ECO:0000256" key="3">
    <source>
        <dbReference type="ARBA" id="ARBA00022989"/>
    </source>
</evidence>
<dbReference type="eggNOG" id="COG0845">
    <property type="taxonomic scope" value="Bacteria"/>
</dbReference>
<sequence length="412" mass="47167">MDNIKPNILSRYGTPITFGILLFIGILTWFIQYPETVSSKAKLTGSNAPKPIMAKQAARLISLDKKNGSLVNKGDIIGSLESTAQVDEVLQFSKFIDEVYTLLQEHNPQTMKLLMKSEFSHLGELQGDYQVFMQAYIPYRDYVLGDYSNKKKNLLNKDLNNAHQSRNVLNEQKELYNADLQLNLTTLEKNKQLLKENIISEQEFRELTSQNIGKKMSQPQMKSNYINNSSELNGIQKEIVELDKEIVSQQALFQQVVYNLKSKIDDWKNRYLLVATEKGKLVFTSFLQENQIVQAGKIIAYIIPENSEIYVESLVPQGNFGKVKEGQKVFLKFNAYPSHEYGKVTGKVEYISPIPADSGYYLVKVILPDHLKTNYNKEIPFIEGLTVQSDIVTKDMRLAESLYYDVIKQMKK</sequence>
<dbReference type="AlphaFoldDB" id="A0A086A3A5"/>
<comment type="subcellular location">
    <subcellularLocation>
        <location evidence="1">Membrane</location>
        <topology evidence="1">Single-pass membrane protein</topology>
    </subcellularLocation>
</comment>
<evidence type="ECO:0000313" key="8">
    <source>
        <dbReference type="EMBL" id="KFF11169.1"/>
    </source>
</evidence>
<dbReference type="Proteomes" id="UP000028712">
    <property type="component" value="Unassembled WGS sequence"/>
</dbReference>
<dbReference type="OrthoDB" id="7057889at2"/>
<reference evidence="9 11" key="2">
    <citation type="submission" date="2016-11" db="EMBL/GenBank/DDBJ databases">
        <title>Whole genomes of Flavobacteriaceae.</title>
        <authorList>
            <person name="Stine C."/>
            <person name="Li C."/>
            <person name="Tadesse D."/>
        </authorList>
    </citation>
    <scope>NUCLEOTIDE SEQUENCE [LARGE SCALE GENOMIC DNA]</scope>
    <source>
        <strain evidence="9 11">ATCC 29551</strain>
    </source>
</reference>
<keyword evidence="2 6" id="KW-0812">Transmembrane</keyword>
<accession>A0A086A3A5</accession>
<organism evidence="8 10">
    <name type="scientific">Flavobacterium hydatis</name>
    <name type="common">Cytophaga aquatilis</name>
    <dbReference type="NCBI Taxonomy" id="991"/>
    <lineage>
        <taxon>Bacteria</taxon>
        <taxon>Pseudomonadati</taxon>
        <taxon>Bacteroidota</taxon>
        <taxon>Flavobacteriia</taxon>
        <taxon>Flavobacteriales</taxon>
        <taxon>Flavobacteriaceae</taxon>
        <taxon>Flavobacterium</taxon>
    </lineage>
</organism>
<dbReference type="GO" id="GO:0016020">
    <property type="term" value="C:membrane"/>
    <property type="evidence" value="ECO:0007669"/>
    <property type="project" value="UniProtKB-SubCell"/>
</dbReference>
<evidence type="ECO:0000256" key="5">
    <source>
        <dbReference type="SAM" id="Coils"/>
    </source>
</evidence>
<dbReference type="EMBL" id="MUGY01000002">
    <property type="protein sequence ID" value="OXA97827.1"/>
    <property type="molecule type" value="Genomic_DNA"/>
</dbReference>
<dbReference type="STRING" id="991.IW20_19700"/>
<evidence type="ECO:0000256" key="6">
    <source>
        <dbReference type="SAM" id="Phobius"/>
    </source>
</evidence>
<keyword evidence="11" id="KW-1185">Reference proteome</keyword>
<evidence type="ECO:0000313" key="9">
    <source>
        <dbReference type="EMBL" id="OXA97827.1"/>
    </source>
</evidence>
<dbReference type="InterPro" id="IPR050739">
    <property type="entry name" value="MFP"/>
</dbReference>
<keyword evidence="4 6" id="KW-0472">Membrane</keyword>
<dbReference type="Proteomes" id="UP000198424">
    <property type="component" value="Unassembled WGS sequence"/>
</dbReference>
<keyword evidence="5" id="KW-0175">Coiled coil</keyword>
<feature type="domain" description="AprE-like beta-barrel" evidence="7">
    <location>
        <begin position="310"/>
        <end position="394"/>
    </location>
</feature>
<dbReference type="InterPro" id="IPR058982">
    <property type="entry name" value="Beta-barrel_AprE"/>
</dbReference>
<dbReference type="PRINTS" id="PR01490">
    <property type="entry name" value="RTXTOXIND"/>
</dbReference>
<gene>
    <name evidence="9" type="ORF">B0A62_02940</name>
    <name evidence="8" type="ORF">IW20_19700</name>
</gene>
<dbReference type="RefSeq" id="WP_035626172.1">
    <property type="nucleotide sequence ID" value="NZ_JBEWQG010000007.1"/>
</dbReference>
<proteinExistence type="predicted"/>
<evidence type="ECO:0000313" key="10">
    <source>
        <dbReference type="Proteomes" id="UP000028712"/>
    </source>
</evidence>